<comment type="caution">
    <text evidence="3">The sequence shown here is derived from an EMBL/GenBank/DDBJ whole genome shotgun (WGS) entry which is preliminary data.</text>
</comment>
<keyword evidence="2" id="KW-1133">Transmembrane helix</keyword>
<reference evidence="3 4" key="1">
    <citation type="submission" date="2024-05" db="EMBL/GenBank/DDBJ databases">
        <title>Genome sequencing and assembly of Indian major carp, Cirrhinus mrigala (Hamilton, 1822).</title>
        <authorList>
            <person name="Mohindra V."/>
            <person name="Chowdhury L.M."/>
            <person name="Lal K."/>
            <person name="Jena J.K."/>
        </authorList>
    </citation>
    <scope>NUCLEOTIDE SEQUENCE [LARGE SCALE GENOMIC DNA]</scope>
    <source>
        <strain evidence="3">CM1030</strain>
        <tissue evidence="3">Blood</tissue>
    </source>
</reference>
<feature type="region of interest" description="Disordered" evidence="1">
    <location>
        <begin position="45"/>
        <end position="69"/>
    </location>
</feature>
<organism evidence="3 4">
    <name type="scientific">Cirrhinus mrigala</name>
    <name type="common">Mrigala</name>
    <dbReference type="NCBI Taxonomy" id="683832"/>
    <lineage>
        <taxon>Eukaryota</taxon>
        <taxon>Metazoa</taxon>
        <taxon>Chordata</taxon>
        <taxon>Craniata</taxon>
        <taxon>Vertebrata</taxon>
        <taxon>Euteleostomi</taxon>
        <taxon>Actinopterygii</taxon>
        <taxon>Neopterygii</taxon>
        <taxon>Teleostei</taxon>
        <taxon>Ostariophysi</taxon>
        <taxon>Cypriniformes</taxon>
        <taxon>Cyprinidae</taxon>
        <taxon>Labeoninae</taxon>
        <taxon>Labeonini</taxon>
        <taxon>Cirrhinus</taxon>
    </lineage>
</organism>
<feature type="transmembrane region" description="Helical" evidence="2">
    <location>
        <begin position="20"/>
        <end position="40"/>
    </location>
</feature>
<dbReference type="Proteomes" id="UP001529510">
    <property type="component" value="Unassembled WGS sequence"/>
</dbReference>
<gene>
    <name evidence="3" type="ORF">M9458_032150</name>
</gene>
<accession>A0ABD0PCQ0</accession>
<protein>
    <submittedName>
        <fullName evidence="3">Uncharacterized protein</fullName>
    </submittedName>
</protein>
<feature type="non-terminal residue" evidence="3">
    <location>
        <position position="69"/>
    </location>
</feature>
<proteinExistence type="predicted"/>
<keyword evidence="4" id="KW-1185">Reference proteome</keyword>
<feature type="compositionally biased region" description="Low complexity" evidence="1">
    <location>
        <begin position="51"/>
        <end position="69"/>
    </location>
</feature>
<keyword evidence="2" id="KW-0472">Membrane</keyword>
<dbReference type="EMBL" id="JAMKFB020000016">
    <property type="protein sequence ID" value="KAL0171839.1"/>
    <property type="molecule type" value="Genomic_DNA"/>
</dbReference>
<evidence type="ECO:0000256" key="1">
    <source>
        <dbReference type="SAM" id="MobiDB-lite"/>
    </source>
</evidence>
<keyword evidence="2" id="KW-0812">Transmembrane</keyword>
<dbReference type="AlphaFoldDB" id="A0ABD0PCQ0"/>
<name>A0ABD0PCQ0_CIRMR</name>
<evidence type="ECO:0000256" key="2">
    <source>
        <dbReference type="SAM" id="Phobius"/>
    </source>
</evidence>
<evidence type="ECO:0000313" key="3">
    <source>
        <dbReference type="EMBL" id="KAL0171839.1"/>
    </source>
</evidence>
<sequence length="69" mass="7586">QELSMMVPVSPVEKDSWGAIAGIVVLVILVVLLLAVLLLYRRRQQDKQSNTPVVSFSSTRTVSSEYAVP</sequence>
<feature type="non-terminal residue" evidence="3">
    <location>
        <position position="1"/>
    </location>
</feature>
<evidence type="ECO:0000313" key="4">
    <source>
        <dbReference type="Proteomes" id="UP001529510"/>
    </source>
</evidence>